<keyword evidence="2" id="KW-1185">Reference proteome</keyword>
<dbReference type="EMBL" id="GG662432">
    <property type="protein sequence ID" value="EWS71682.1"/>
    <property type="molecule type" value="Genomic_DNA"/>
</dbReference>
<gene>
    <name evidence="1" type="ORF">TTHERM_000723589</name>
</gene>
<dbReference type="RefSeq" id="XP_012655793.1">
    <property type="nucleotide sequence ID" value="XM_012800339.1"/>
</dbReference>
<dbReference type="InParanoid" id="W7X220"/>
<sequence>MKQKYGFKQQISKNKFLIQDFKSQRLFEKRRGEDKLFDYLWLPVISMKFSTSVLMYYN</sequence>
<dbReference type="GeneID" id="24440397"/>
<name>W7X220_TETTS</name>
<reference evidence="2" key="1">
    <citation type="journal article" date="2006" name="PLoS Biol.">
        <title>Macronuclear genome sequence of the ciliate Tetrahymena thermophila, a model eukaryote.</title>
        <authorList>
            <person name="Eisen J.A."/>
            <person name="Coyne R.S."/>
            <person name="Wu M."/>
            <person name="Wu D."/>
            <person name="Thiagarajan M."/>
            <person name="Wortman J.R."/>
            <person name="Badger J.H."/>
            <person name="Ren Q."/>
            <person name="Amedeo P."/>
            <person name="Jones K.M."/>
            <person name="Tallon L.J."/>
            <person name="Delcher A.L."/>
            <person name="Salzberg S.L."/>
            <person name="Silva J.C."/>
            <person name="Haas B.J."/>
            <person name="Majoros W.H."/>
            <person name="Farzad M."/>
            <person name="Carlton J.M."/>
            <person name="Smith R.K. Jr."/>
            <person name="Garg J."/>
            <person name="Pearlman R.E."/>
            <person name="Karrer K.M."/>
            <person name="Sun L."/>
            <person name="Manning G."/>
            <person name="Elde N.C."/>
            <person name="Turkewitz A.P."/>
            <person name="Asai D.J."/>
            <person name="Wilkes D.E."/>
            <person name="Wang Y."/>
            <person name="Cai H."/>
            <person name="Collins K."/>
            <person name="Stewart B.A."/>
            <person name="Lee S.R."/>
            <person name="Wilamowska K."/>
            <person name="Weinberg Z."/>
            <person name="Ruzzo W.L."/>
            <person name="Wloga D."/>
            <person name="Gaertig J."/>
            <person name="Frankel J."/>
            <person name="Tsao C.-C."/>
            <person name="Gorovsky M.A."/>
            <person name="Keeling P.J."/>
            <person name="Waller R.F."/>
            <person name="Patron N.J."/>
            <person name="Cherry J.M."/>
            <person name="Stover N.A."/>
            <person name="Krieger C.J."/>
            <person name="del Toro C."/>
            <person name="Ryder H.F."/>
            <person name="Williamson S.C."/>
            <person name="Barbeau R.A."/>
            <person name="Hamilton E.P."/>
            <person name="Orias E."/>
        </authorList>
    </citation>
    <scope>NUCLEOTIDE SEQUENCE [LARGE SCALE GENOMIC DNA]</scope>
    <source>
        <strain evidence="2">SB210</strain>
    </source>
</reference>
<proteinExistence type="predicted"/>
<evidence type="ECO:0000313" key="1">
    <source>
        <dbReference type="EMBL" id="EWS71682.1"/>
    </source>
</evidence>
<dbReference type="AlphaFoldDB" id="W7X220"/>
<dbReference type="Proteomes" id="UP000009168">
    <property type="component" value="Unassembled WGS sequence"/>
</dbReference>
<dbReference type="KEGG" id="tet:TTHERM_000723589"/>
<protein>
    <submittedName>
        <fullName evidence="1">Uncharacterized protein</fullName>
    </submittedName>
</protein>
<accession>W7X220</accession>
<organism evidence="1 2">
    <name type="scientific">Tetrahymena thermophila (strain SB210)</name>
    <dbReference type="NCBI Taxonomy" id="312017"/>
    <lineage>
        <taxon>Eukaryota</taxon>
        <taxon>Sar</taxon>
        <taxon>Alveolata</taxon>
        <taxon>Ciliophora</taxon>
        <taxon>Intramacronucleata</taxon>
        <taxon>Oligohymenophorea</taxon>
        <taxon>Hymenostomatida</taxon>
        <taxon>Tetrahymenina</taxon>
        <taxon>Tetrahymenidae</taxon>
        <taxon>Tetrahymena</taxon>
    </lineage>
</organism>
<evidence type="ECO:0000313" key="2">
    <source>
        <dbReference type="Proteomes" id="UP000009168"/>
    </source>
</evidence>